<dbReference type="NCBIfam" id="NF007914">
    <property type="entry name" value="PRK10628.1"/>
    <property type="match status" value="1"/>
</dbReference>
<protein>
    <recommendedName>
        <fullName evidence="6">Extradiol ring-cleavage dioxygenase class III enzyme subunit B domain-containing protein</fullName>
    </recommendedName>
</protein>
<keyword evidence="8" id="KW-1185">Reference proteome</keyword>
<dbReference type="HOGENOM" id="CLU_046582_2_0_4"/>
<dbReference type="Pfam" id="PF02900">
    <property type="entry name" value="LigB"/>
    <property type="match status" value="1"/>
</dbReference>
<organism evidence="7 8">
    <name type="scientific">Collimonas fungivorans (strain Ter331)</name>
    <dbReference type="NCBI Taxonomy" id="1005048"/>
    <lineage>
        <taxon>Bacteria</taxon>
        <taxon>Pseudomonadati</taxon>
        <taxon>Pseudomonadota</taxon>
        <taxon>Betaproteobacteria</taxon>
        <taxon>Burkholderiales</taxon>
        <taxon>Oxalobacteraceae</taxon>
        <taxon>Collimonas</taxon>
    </lineage>
</organism>
<reference evidence="7 8" key="4">
    <citation type="journal article" date="2010" name="Environ. Microbiol.">
        <title>The bacterial genus Collimonas: mycophagy, weathering and other adaptive solutions to life in oligotrophic soil environments.</title>
        <authorList>
            <person name="Leveau J.H."/>
            <person name="Uroz S."/>
            <person name="de Boer W."/>
        </authorList>
    </citation>
    <scope>NUCLEOTIDE SEQUENCE [LARGE SCALE GENOMIC DNA]</scope>
    <source>
        <strain evidence="7 8">Ter331</strain>
    </source>
</reference>
<name>G0AE61_COLFT</name>
<dbReference type="CDD" id="cd07363">
    <property type="entry name" value="45_DOPA_Dioxygenase"/>
    <property type="match status" value="1"/>
</dbReference>
<dbReference type="PANTHER" id="PTHR30096:SF0">
    <property type="entry name" value="4,5-DOPA DIOXYGENASE EXTRADIOL-LIKE PROTEIN"/>
    <property type="match status" value="1"/>
</dbReference>
<sequence length="282" mass="30303">MRWAAAKPVNKLLEEIKMSTIATRMPAIFFGHGSPMNALEDNRYTAAWAALGASAAQLKPKAILSVSAHWYTRGTGVTAMAQPQTIHDFGGFPQALFDVRYPAPGDPQLAAQVRDLLAPVAVAMDHSWGLDHGTWSVLVKAFPKADVPVIQLSIDATQPAQFHFDLGRKLAVLREQGVLIVGSGDVVHNLRLMNRSQDAPVHGWAQRFNDHIRASLVSGDMQALIDYADQGQDAQLSVPTPEHYLPLLYIAGARQDGEAISIAVDGIDIGSVSMLTAVVGAA</sequence>
<dbReference type="Proteomes" id="UP000008392">
    <property type="component" value="Chromosome"/>
</dbReference>
<comment type="similarity">
    <text evidence="2">Belongs to the DODA-type extradiol aromatic ring-opening dioxygenase family.</text>
</comment>
<dbReference type="GO" id="GO:0008270">
    <property type="term" value="F:zinc ion binding"/>
    <property type="evidence" value="ECO:0007669"/>
    <property type="project" value="InterPro"/>
</dbReference>
<dbReference type="GO" id="GO:0008198">
    <property type="term" value="F:ferrous iron binding"/>
    <property type="evidence" value="ECO:0007669"/>
    <property type="project" value="InterPro"/>
</dbReference>
<accession>G0AE61</accession>
<dbReference type="STRING" id="1005048.CFU_4088"/>
<dbReference type="InterPro" id="IPR004183">
    <property type="entry name" value="Xdiol_dOase_suB"/>
</dbReference>
<comment type="cofactor">
    <cofactor evidence="1">
        <name>Zn(2+)</name>
        <dbReference type="ChEBI" id="CHEBI:29105"/>
    </cofactor>
</comment>
<keyword evidence="5" id="KW-0560">Oxidoreductase</keyword>
<dbReference type="PIRSF" id="PIRSF006157">
    <property type="entry name" value="Doxgns_DODA"/>
    <property type="match status" value="1"/>
</dbReference>
<dbReference type="GO" id="GO:0016702">
    <property type="term" value="F:oxidoreductase activity, acting on single donors with incorporation of molecular oxygen, incorporation of two atoms of oxygen"/>
    <property type="evidence" value="ECO:0007669"/>
    <property type="project" value="UniProtKB-ARBA"/>
</dbReference>
<feature type="domain" description="Extradiol ring-cleavage dioxygenase class III enzyme subunit B" evidence="6">
    <location>
        <begin position="28"/>
        <end position="256"/>
    </location>
</feature>
<dbReference type="InterPro" id="IPR014436">
    <property type="entry name" value="Extradiol_dOase_DODA"/>
</dbReference>
<evidence type="ECO:0000256" key="3">
    <source>
        <dbReference type="ARBA" id="ARBA00022723"/>
    </source>
</evidence>
<evidence type="ECO:0000259" key="6">
    <source>
        <dbReference type="Pfam" id="PF02900"/>
    </source>
</evidence>
<evidence type="ECO:0000313" key="7">
    <source>
        <dbReference type="EMBL" id="AEK63910.1"/>
    </source>
</evidence>
<evidence type="ECO:0000256" key="5">
    <source>
        <dbReference type="ARBA" id="ARBA00023002"/>
    </source>
</evidence>
<reference evidence="7 8" key="1">
    <citation type="journal article" date="2004" name="Environ. Microbiol.">
        <title>Phylogeny-function analysis of (meta)genomic libraries: screening for expression of ribosomal RNA genes by large-insert library fluorescent in situ hybridization (LIL-FISH).</title>
        <authorList>
            <person name="Leveau J.H."/>
            <person name="Gerards S."/>
            <person name="de Boer W."/>
            <person name="van Veen J.A."/>
        </authorList>
    </citation>
    <scope>NUCLEOTIDE SEQUENCE [LARGE SCALE GENOMIC DNA]</scope>
    <source>
        <strain evidence="7 8">Ter331</strain>
    </source>
</reference>
<evidence type="ECO:0000256" key="4">
    <source>
        <dbReference type="ARBA" id="ARBA00022833"/>
    </source>
</evidence>
<evidence type="ECO:0000256" key="1">
    <source>
        <dbReference type="ARBA" id="ARBA00001947"/>
    </source>
</evidence>
<dbReference type="Gene3D" id="3.40.830.10">
    <property type="entry name" value="LigB-like"/>
    <property type="match status" value="1"/>
</dbReference>
<gene>
    <name evidence="7" type="primary">ygiD</name>
    <name evidence="7" type="ordered locus">CFU_4088</name>
</gene>
<proteinExistence type="inferred from homology"/>
<dbReference type="EMBL" id="CP002745">
    <property type="protein sequence ID" value="AEK63910.1"/>
    <property type="molecule type" value="Genomic_DNA"/>
</dbReference>
<reference evidence="7 8" key="3">
    <citation type="journal article" date="2008" name="FEMS Microbiol. Ecol.">
        <title>Identification and characterization of genes underlying chitinolysis in Collimonas fungivorans Ter331.</title>
        <authorList>
            <person name="Fritsche K."/>
            <person name="de Boer W."/>
            <person name="Gerards S."/>
            <person name="van den Berg M."/>
            <person name="van Veen J.A."/>
            <person name="Leveau J.H."/>
        </authorList>
    </citation>
    <scope>NUCLEOTIDE SEQUENCE [LARGE SCALE GENOMIC DNA]</scope>
    <source>
        <strain evidence="7 8">Ter331</strain>
    </source>
</reference>
<dbReference type="SUPFAM" id="SSF53213">
    <property type="entry name" value="LigB-like"/>
    <property type="match status" value="1"/>
</dbReference>
<evidence type="ECO:0000256" key="2">
    <source>
        <dbReference type="ARBA" id="ARBA00007581"/>
    </source>
</evidence>
<keyword evidence="3" id="KW-0479">Metal-binding</keyword>
<reference evidence="8" key="6">
    <citation type="submission" date="2011-05" db="EMBL/GenBank/DDBJ databases">
        <title>Complete sequence of Collimonas fungivorans Ter331.</title>
        <authorList>
            <person name="Leveau J.H."/>
        </authorList>
    </citation>
    <scope>NUCLEOTIDE SEQUENCE [LARGE SCALE GENOMIC DNA]</scope>
    <source>
        <strain evidence="8">Ter331</strain>
    </source>
</reference>
<evidence type="ECO:0000313" key="8">
    <source>
        <dbReference type="Proteomes" id="UP000008392"/>
    </source>
</evidence>
<dbReference type="eggNOG" id="COG3384">
    <property type="taxonomic scope" value="Bacteria"/>
</dbReference>
<reference evidence="7 8" key="5">
    <citation type="journal article" date="2011" name="ISME J.">
        <title>Dual transcriptional profiling of a bacterial/fungal confrontation: Collimonas fungivorans versus Aspergillus niger.</title>
        <authorList>
            <person name="Mela F."/>
            <person name="Fritsche K."/>
            <person name="de Boer W."/>
            <person name="van Veen J.A."/>
            <person name="de Graaff L.H."/>
            <person name="van den Berg M."/>
            <person name="Leveau J.H."/>
        </authorList>
    </citation>
    <scope>NUCLEOTIDE SEQUENCE [LARGE SCALE GENOMIC DNA]</scope>
    <source>
        <strain evidence="7 8">Ter331</strain>
    </source>
</reference>
<dbReference type="PANTHER" id="PTHR30096">
    <property type="entry name" value="4,5-DOPA DIOXYGENASE EXTRADIOL-LIKE PROTEIN"/>
    <property type="match status" value="1"/>
</dbReference>
<dbReference type="KEGG" id="cfu:CFU_4088"/>
<dbReference type="AlphaFoldDB" id="G0AE61"/>
<keyword evidence="4" id="KW-0862">Zinc</keyword>
<reference evidence="7 8" key="2">
    <citation type="journal article" date="2006" name="J. Microbiol. Methods">
        <title>Genomic flank-sequencing of plasposon insertion sites for rapid identification of functional genes.</title>
        <authorList>
            <person name="Leveau J.H."/>
            <person name="Gerards S."/>
            <person name="Fritsche K."/>
            <person name="Zondag G."/>
            <person name="van Veen J.A."/>
        </authorList>
    </citation>
    <scope>NUCLEOTIDE SEQUENCE [LARGE SCALE GENOMIC DNA]</scope>
    <source>
        <strain evidence="7 8">Ter331</strain>
    </source>
</reference>